<feature type="region of interest" description="Disordered" evidence="2">
    <location>
        <begin position="389"/>
        <end position="420"/>
    </location>
</feature>
<dbReference type="Gramene" id="GBG72365">
    <property type="protein sequence ID" value="GBG72365"/>
    <property type="gene ID" value="CBR_g11943"/>
</dbReference>
<keyword evidence="5" id="KW-1185">Reference proteome</keyword>
<accession>A0A388KQN7</accession>
<dbReference type="SUPFAM" id="SSF56672">
    <property type="entry name" value="DNA/RNA polymerases"/>
    <property type="match status" value="1"/>
</dbReference>
<name>A0A388KQN7_CHABU</name>
<sequence>MADSGKAAVPEGVESSGETPQVKLQIKVQPATPVPPDPLEAELRAQEEKLRLQAQAVENLKVKVKKKEEAAQKEAKRKILIAVMQKIMGNGSTSQLNSIATHLQIAPVQTIPPPPGPSAADTQKTPQSRPATPPSTPRSIAASQPSSPFEFQRPKLTPPPMFSGEDSKVDVADWVATQRTLDVKVSAILARLERSALKWCTSTSSKQGMKMVDWAQRLGVAGFLQALQDRFANNEQARKAADKIMRLGQKKFDGSLSKLYSTFESLTSTPGLEMSEQDLLIHFLRAAPEQFQLALFSRGHKDWRSFGRAALDLESKLHVQEAPSEGRKGPSSKGRRRRKGALFAAAASGSDSDAASQGGNPPPGTASSSAADFVVLALADALMGLTKGKAPAQKASISRQGKGKGRASSPGAHRIPRVELPDRHGVYRPCMLADEYHPASNCYCMSARKFLRFSRQTDHGRLFMAYVKQTDVETAPCPSQIQQVVDSFSDLMEEPTRLVHRQTKHTIEILHGSAPPKGRVYRMSPAELEELRKQLETLTSKGWIRPNTSEFGAPVLFVPKGNGEFRMCMDYRGLNKITRKSTEPLPRIDDLLDMVQGCTIFSKIDLKSGYHQIEMAEGDVHKTTFKTRYGTYEYLVMPFGLCNAPGTLPFVLTTNASQYGVGAVLQQDDGNGLQPIEYMSKKIKTTKLQDSTYEKELYALVSALKYWKHFQDLFRSFHPSVDEVPGRVE</sequence>
<feature type="region of interest" description="Disordered" evidence="2">
    <location>
        <begin position="1"/>
        <end position="22"/>
    </location>
</feature>
<feature type="region of interest" description="Disordered" evidence="2">
    <location>
        <begin position="317"/>
        <end position="367"/>
    </location>
</feature>
<feature type="domain" description="Reverse transcriptase/retrotransposon-derived protein RNase H-like" evidence="3">
    <location>
        <begin position="647"/>
        <end position="710"/>
    </location>
</feature>
<protein>
    <recommendedName>
        <fullName evidence="3">Reverse transcriptase/retrotransposon-derived protein RNase H-like domain-containing protein</fullName>
    </recommendedName>
</protein>
<evidence type="ECO:0000256" key="1">
    <source>
        <dbReference type="SAM" id="Coils"/>
    </source>
</evidence>
<dbReference type="CDD" id="cd01647">
    <property type="entry name" value="RT_LTR"/>
    <property type="match status" value="1"/>
</dbReference>
<feature type="compositionally biased region" description="Basic and acidic residues" evidence="2">
    <location>
        <begin position="317"/>
        <end position="328"/>
    </location>
</feature>
<dbReference type="Proteomes" id="UP000265515">
    <property type="component" value="Unassembled WGS sequence"/>
</dbReference>
<gene>
    <name evidence="4" type="ORF">CBR_g11943</name>
</gene>
<evidence type="ECO:0000259" key="3">
    <source>
        <dbReference type="Pfam" id="PF17919"/>
    </source>
</evidence>
<proteinExistence type="predicted"/>
<organism evidence="4 5">
    <name type="scientific">Chara braunii</name>
    <name type="common">Braun's stonewort</name>
    <dbReference type="NCBI Taxonomy" id="69332"/>
    <lineage>
        <taxon>Eukaryota</taxon>
        <taxon>Viridiplantae</taxon>
        <taxon>Streptophyta</taxon>
        <taxon>Charophyceae</taxon>
        <taxon>Charales</taxon>
        <taxon>Characeae</taxon>
        <taxon>Chara</taxon>
    </lineage>
</organism>
<dbReference type="InterPro" id="IPR053134">
    <property type="entry name" value="RNA-dir_DNA_polymerase"/>
</dbReference>
<dbReference type="PANTHER" id="PTHR24559">
    <property type="entry name" value="TRANSPOSON TY3-I GAG-POL POLYPROTEIN"/>
    <property type="match status" value="1"/>
</dbReference>
<feature type="compositionally biased region" description="Low complexity" evidence="2">
    <location>
        <begin position="341"/>
        <end position="359"/>
    </location>
</feature>
<evidence type="ECO:0000256" key="2">
    <source>
        <dbReference type="SAM" id="MobiDB-lite"/>
    </source>
</evidence>
<reference evidence="4 5" key="1">
    <citation type="journal article" date="2018" name="Cell">
        <title>The Chara Genome: Secondary Complexity and Implications for Plant Terrestrialization.</title>
        <authorList>
            <person name="Nishiyama T."/>
            <person name="Sakayama H."/>
            <person name="Vries J.D."/>
            <person name="Buschmann H."/>
            <person name="Saint-Marcoux D."/>
            <person name="Ullrich K.K."/>
            <person name="Haas F.B."/>
            <person name="Vanderstraeten L."/>
            <person name="Becker D."/>
            <person name="Lang D."/>
            <person name="Vosolsobe S."/>
            <person name="Rombauts S."/>
            <person name="Wilhelmsson P.K.I."/>
            <person name="Janitza P."/>
            <person name="Kern R."/>
            <person name="Heyl A."/>
            <person name="Rumpler F."/>
            <person name="Villalobos L.I.A.C."/>
            <person name="Clay J.M."/>
            <person name="Skokan R."/>
            <person name="Toyoda A."/>
            <person name="Suzuki Y."/>
            <person name="Kagoshima H."/>
            <person name="Schijlen E."/>
            <person name="Tajeshwar N."/>
            <person name="Catarino B."/>
            <person name="Hetherington A.J."/>
            <person name="Saltykova A."/>
            <person name="Bonnot C."/>
            <person name="Breuninger H."/>
            <person name="Symeonidi A."/>
            <person name="Radhakrishnan G.V."/>
            <person name="Van Nieuwerburgh F."/>
            <person name="Deforce D."/>
            <person name="Chang C."/>
            <person name="Karol K.G."/>
            <person name="Hedrich R."/>
            <person name="Ulvskov P."/>
            <person name="Glockner G."/>
            <person name="Delwiche C.F."/>
            <person name="Petrasek J."/>
            <person name="Van de Peer Y."/>
            <person name="Friml J."/>
            <person name="Beilby M."/>
            <person name="Dolan L."/>
            <person name="Kohara Y."/>
            <person name="Sugano S."/>
            <person name="Fujiyama A."/>
            <person name="Delaux P.-M."/>
            <person name="Quint M."/>
            <person name="TheiBen G."/>
            <person name="Hagemann M."/>
            <person name="Harholt J."/>
            <person name="Dunand C."/>
            <person name="Zachgo S."/>
            <person name="Langdale J."/>
            <person name="Maumus F."/>
            <person name="Straeten D.V.D."/>
            <person name="Gould S.B."/>
            <person name="Rensing S.A."/>
        </authorList>
    </citation>
    <scope>NUCLEOTIDE SEQUENCE [LARGE SCALE GENOMIC DNA]</scope>
    <source>
        <strain evidence="4 5">S276</strain>
    </source>
</reference>
<dbReference type="Gene3D" id="3.10.20.370">
    <property type="match status" value="1"/>
</dbReference>
<dbReference type="InterPro" id="IPR041577">
    <property type="entry name" value="RT_RNaseH_2"/>
</dbReference>
<comment type="caution">
    <text evidence="4">The sequence shown here is derived from an EMBL/GenBank/DDBJ whole genome shotgun (WGS) entry which is preliminary data.</text>
</comment>
<dbReference type="Gene3D" id="3.10.10.10">
    <property type="entry name" value="HIV Type 1 Reverse Transcriptase, subunit A, domain 1"/>
    <property type="match status" value="1"/>
</dbReference>
<evidence type="ECO:0000313" key="4">
    <source>
        <dbReference type="EMBL" id="GBG72365.1"/>
    </source>
</evidence>
<dbReference type="Pfam" id="PF17919">
    <property type="entry name" value="RT_RNaseH_2"/>
    <property type="match status" value="1"/>
</dbReference>
<dbReference type="InterPro" id="IPR043502">
    <property type="entry name" value="DNA/RNA_pol_sf"/>
</dbReference>
<evidence type="ECO:0000313" key="5">
    <source>
        <dbReference type="Proteomes" id="UP000265515"/>
    </source>
</evidence>
<keyword evidence="1" id="KW-0175">Coiled coil</keyword>
<feature type="coiled-coil region" evidence="1">
    <location>
        <begin position="40"/>
        <end position="77"/>
    </location>
</feature>
<dbReference type="PANTHER" id="PTHR24559:SF444">
    <property type="entry name" value="REVERSE TRANSCRIPTASE DOMAIN-CONTAINING PROTEIN"/>
    <property type="match status" value="1"/>
</dbReference>
<feature type="region of interest" description="Disordered" evidence="2">
    <location>
        <begin position="108"/>
        <end position="164"/>
    </location>
</feature>
<dbReference type="AlphaFoldDB" id="A0A388KQN7"/>
<dbReference type="EMBL" id="BFEA01000164">
    <property type="protein sequence ID" value="GBG72365.1"/>
    <property type="molecule type" value="Genomic_DNA"/>
</dbReference>